<keyword evidence="3" id="KW-1185">Reference proteome</keyword>
<gene>
    <name evidence="2" type="ORF">PCANC_23918</name>
</gene>
<feature type="region of interest" description="Disordered" evidence="1">
    <location>
        <begin position="1"/>
        <end position="67"/>
    </location>
</feature>
<evidence type="ECO:0000256" key="1">
    <source>
        <dbReference type="SAM" id="MobiDB-lite"/>
    </source>
</evidence>
<feature type="region of interest" description="Disordered" evidence="1">
    <location>
        <begin position="441"/>
        <end position="513"/>
    </location>
</feature>
<feature type="region of interest" description="Disordered" evidence="1">
    <location>
        <begin position="205"/>
        <end position="229"/>
    </location>
</feature>
<feature type="compositionally biased region" description="Pro residues" evidence="1">
    <location>
        <begin position="299"/>
        <end position="312"/>
    </location>
</feature>
<feature type="compositionally biased region" description="Acidic residues" evidence="1">
    <location>
        <begin position="496"/>
        <end position="513"/>
    </location>
</feature>
<dbReference type="AlphaFoldDB" id="A0A2N5U7A3"/>
<feature type="compositionally biased region" description="Basic and acidic residues" evidence="1">
    <location>
        <begin position="462"/>
        <end position="473"/>
    </location>
</feature>
<reference evidence="2 3" key="1">
    <citation type="submission" date="2017-11" db="EMBL/GenBank/DDBJ databases">
        <title>De novo assembly and phasing of dikaryotic genomes from two isolates of Puccinia coronata f. sp. avenae, the causal agent of oat crown rust.</title>
        <authorList>
            <person name="Miller M.E."/>
            <person name="Zhang Y."/>
            <person name="Omidvar V."/>
            <person name="Sperschneider J."/>
            <person name="Schwessinger B."/>
            <person name="Raley C."/>
            <person name="Palmer J.M."/>
            <person name="Garnica D."/>
            <person name="Upadhyaya N."/>
            <person name="Rathjen J."/>
            <person name="Taylor J.M."/>
            <person name="Park R.F."/>
            <person name="Dodds P.N."/>
            <person name="Hirsch C.D."/>
            <person name="Kianian S.F."/>
            <person name="Figueroa M."/>
        </authorList>
    </citation>
    <scope>NUCLEOTIDE SEQUENCE [LARGE SCALE GENOMIC DNA]</scope>
    <source>
        <strain evidence="2">12NC29</strain>
    </source>
</reference>
<feature type="compositionally biased region" description="Polar residues" evidence="1">
    <location>
        <begin position="281"/>
        <end position="290"/>
    </location>
</feature>
<comment type="caution">
    <text evidence="2">The sequence shown here is derived from an EMBL/GenBank/DDBJ whole genome shotgun (WGS) entry which is preliminary data.</text>
</comment>
<proteinExistence type="predicted"/>
<dbReference type="Proteomes" id="UP000235388">
    <property type="component" value="Unassembled WGS sequence"/>
</dbReference>
<protein>
    <submittedName>
        <fullName evidence="2">Uncharacterized protein</fullName>
    </submittedName>
</protein>
<feature type="compositionally biased region" description="Pro residues" evidence="1">
    <location>
        <begin position="17"/>
        <end position="61"/>
    </location>
</feature>
<accession>A0A2N5U7A3</accession>
<feature type="compositionally biased region" description="Gly residues" evidence="1">
    <location>
        <begin position="452"/>
        <end position="461"/>
    </location>
</feature>
<name>A0A2N5U7A3_9BASI</name>
<evidence type="ECO:0000313" key="2">
    <source>
        <dbReference type="EMBL" id="PLW33622.1"/>
    </source>
</evidence>
<feature type="region of interest" description="Disordered" evidence="1">
    <location>
        <begin position="272"/>
        <end position="345"/>
    </location>
</feature>
<sequence length="513" mass="54656">MALDNSVNGPSTSSTNGPPPPSANGPPPPSAHGPPPPCANGPPRPSANGPPPPIANGPPLPSANGNTVLRADPVEVIPILPPPPKIPAKSSKGSQDFRLSAQEMSAFEKLSSQTLRNLQSTHIMYRKLTEDVKQAAEDLYLEYHWKILLLSLEYSRPAVAIARYLGQGRMQRTNQWNDYVANSKAAQEEFDRTEIELSKRNKSVAAGYHRNKNPTANAAPLPAESDDTPVDHTRKYYWQGGSFIGEQYLQVLMDHGDPVGAFHAFTAGTRGRILPPKEGANSANPPTAGNNAHPAPGNSTPPAPGNNVPPAPGNTGPLASGNATRSEATSVRNAPRKQRKPRHDPGAALYKDVCLGDAVKNRNHLTVVLGKMFFDANGGDSGHWPGKNTDARLAEYKLKLVIKPNELNLDSLIRNKQIKTLKIDQSRKVLRGSKRRLIKLVPMVEGDDGKGGEGGGSGKGGGSKEKANAGKEGEAEENQGNNNDEGEDSAGGQDSNSDDGEEVEDSNEAFESD</sequence>
<evidence type="ECO:0000313" key="3">
    <source>
        <dbReference type="Proteomes" id="UP000235388"/>
    </source>
</evidence>
<feature type="compositionally biased region" description="Polar residues" evidence="1">
    <location>
        <begin position="321"/>
        <end position="332"/>
    </location>
</feature>
<dbReference type="OrthoDB" id="10436073at2759"/>
<dbReference type="STRING" id="200324.A0A2N5U7A3"/>
<organism evidence="2 3">
    <name type="scientific">Puccinia coronata f. sp. avenae</name>
    <dbReference type="NCBI Taxonomy" id="200324"/>
    <lineage>
        <taxon>Eukaryota</taxon>
        <taxon>Fungi</taxon>
        <taxon>Dikarya</taxon>
        <taxon>Basidiomycota</taxon>
        <taxon>Pucciniomycotina</taxon>
        <taxon>Pucciniomycetes</taxon>
        <taxon>Pucciniales</taxon>
        <taxon>Pucciniaceae</taxon>
        <taxon>Puccinia</taxon>
    </lineage>
</organism>
<dbReference type="EMBL" id="PGCJ01000295">
    <property type="protein sequence ID" value="PLW33622.1"/>
    <property type="molecule type" value="Genomic_DNA"/>
</dbReference>